<dbReference type="RefSeq" id="XP_073931148.1">
    <property type="nucleotide sequence ID" value="XM_074075047.1"/>
</dbReference>
<evidence type="ECO:0000313" key="2">
    <source>
        <dbReference type="EMBL" id="JAV36900.1"/>
    </source>
</evidence>
<evidence type="ECO:0000256" key="1">
    <source>
        <dbReference type="SAM" id="MobiDB-lite"/>
    </source>
</evidence>
<feature type="compositionally biased region" description="Polar residues" evidence="1">
    <location>
        <begin position="7"/>
        <end position="54"/>
    </location>
</feature>
<feature type="compositionally biased region" description="Polar residues" evidence="1">
    <location>
        <begin position="71"/>
        <end position="80"/>
    </location>
</feature>
<dbReference type="RefSeq" id="XP_073931149.1">
    <property type="nucleotide sequence ID" value="XM_074075048.1"/>
</dbReference>
<reference evidence="2" key="1">
    <citation type="journal article" date="2017" name="G3 (Bethesda)">
        <title>De Novo Genome and Transcriptome Assembly of the Canadian Beaver (Castor canadensis).</title>
        <authorList>
            <person name="Lok S."/>
            <person name="Paton T.A."/>
            <person name="Wang Z."/>
            <person name="Kaur G."/>
            <person name="Walker S."/>
            <person name="Yuen R.K."/>
            <person name="Sung W.W."/>
            <person name="Whitney J."/>
            <person name="Buchanan J.A."/>
            <person name="Trost B."/>
            <person name="Singh N."/>
            <person name="Apresto B."/>
            <person name="Chen N."/>
            <person name="Coole M."/>
            <person name="Dawson T.J."/>
            <person name="Ho K.Y."/>
            <person name="Hu Z."/>
            <person name="Pullenayegum S."/>
            <person name="Samler K."/>
            <person name="Shipstone A."/>
            <person name="Tsoi F."/>
            <person name="Wang T."/>
            <person name="Pereira S.L."/>
            <person name="Rostami P."/>
            <person name="Ryan C.A."/>
            <person name="Tong A.H."/>
            <person name="Ng K."/>
            <person name="Sundaravadanam Y."/>
            <person name="Simpson J.T."/>
            <person name="Lim B.K."/>
            <person name="Engstrom M.D."/>
            <person name="Dutton C.J."/>
            <person name="Kerr K.C."/>
            <person name="Franke M."/>
            <person name="Rapley W."/>
            <person name="Wintle R.F."/>
            <person name="Scherer S.W."/>
        </authorList>
    </citation>
    <scope>NUCLEOTIDE SEQUENCE</scope>
    <source>
        <strain evidence="2">ROM106880</strain>
        <tissue evidence="2">Muscle</tissue>
    </source>
</reference>
<feature type="region of interest" description="Disordered" evidence="1">
    <location>
        <begin position="211"/>
        <end position="231"/>
    </location>
</feature>
<dbReference type="RefSeq" id="XP_073931152.1">
    <property type="nucleotide sequence ID" value="XM_074075051.1"/>
</dbReference>
<protein>
    <submittedName>
        <fullName evidence="2">Uncharacterized protein LOC71532</fullName>
    </submittedName>
</protein>
<name>A0A250XZX3_CASCN</name>
<feature type="region of interest" description="Disordered" evidence="1">
    <location>
        <begin position="1"/>
        <end position="80"/>
    </location>
</feature>
<dbReference type="Pfam" id="PF15344">
    <property type="entry name" value="FAM217"/>
    <property type="match status" value="1"/>
</dbReference>
<feature type="region of interest" description="Disordered" evidence="1">
    <location>
        <begin position="296"/>
        <end position="317"/>
    </location>
</feature>
<dbReference type="RefSeq" id="XP_073931147.1">
    <property type="nucleotide sequence ID" value="XM_074075046.1"/>
</dbReference>
<feature type="region of interest" description="Disordered" evidence="1">
    <location>
        <begin position="99"/>
        <end position="125"/>
    </location>
</feature>
<dbReference type="AlphaFoldDB" id="A0A250XZX3"/>
<organism evidence="2">
    <name type="scientific">Castor canadensis</name>
    <name type="common">American beaver</name>
    <dbReference type="NCBI Taxonomy" id="51338"/>
    <lineage>
        <taxon>Eukaryota</taxon>
        <taxon>Metazoa</taxon>
        <taxon>Chordata</taxon>
        <taxon>Craniata</taxon>
        <taxon>Vertebrata</taxon>
        <taxon>Euteleostomi</taxon>
        <taxon>Mammalia</taxon>
        <taxon>Eutheria</taxon>
        <taxon>Euarchontoglires</taxon>
        <taxon>Glires</taxon>
        <taxon>Rodentia</taxon>
        <taxon>Castorimorpha</taxon>
        <taxon>Castoridae</taxon>
        <taxon>Castor</taxon>
    </lineage>
</organism>
<proteinExistence type="predicted"/>
<gene>
    <name evidence="2" type="primary">FAM217B</name>
</gene>
<dbReference type="EMBL" id="GFFV01003045">
    <property type="protein sequence ID" value="JAV36900.1"/>
    <property type="molecule type" value="Transcribed_RNA"/>
</dbReference>
<accession>A0A250XZX3</accession>
<dbReference type="PANTHER" id="PTHR22145:SF3">
    <property type="entry name" value="PROTEIN FAM217B"/>
    <property type="match status" value="1"/>
</dbReference>
<dbReference type="GeneID" id="109691629"/>
<dbReference type="RefSeq" id="XP_073931151.1">
    <property type="nucleotide sequence ID" value="XM_074075050.1"/>
</dbReference>
<sequence>MNESHQKSSKMSAGPSWSNVQPSKNSSGKRQSKSQVPHVSSRLRSSLADVSQPGTERHKESICTKGKPGQNAFSTRSQGASGNKLFMDFQSMKIIEEDADGDSASDLSDSERIPIPPSPLTPPDLNLRAEEIDPVSFNLYPSEGCAKTEYHYPDFLPPPFSSWDLRDIAMLPNTECKVQAVSHTGGLLGKYLDRLIQLEWLQIQTVQCEKGRGGKARPPVVPGASGALKSPGRSKLLASTLCKPLPYREGTSKSGLSRKKAFPYEELHPSCCSFEASSRPVDSQSCARLCSQKPTPELRTGEKKKKSSRSSKLQRWDLPCSGCNPKMEASGNIRVPKQSAMILDPVDSCGAARTQTHVNLKKKGNGNNCGRATVASEKKLKTNGVKQKACKLK</sequence>
<dbReference type="PANTHER" id="PTHR22145">
    <property type="entry name" value="SI:CH211-266K22.6"/>
    <property type="match status" value="1"/>
</dbReference>
<dbReference type="RefSeq" id="XP_073931150.1">
    <property type="nucleotide sequence ID" value="XM_074075049.1"/>
</dbReference>
<dbReference type="InterPro" id="IPR029266">
    <property type="entry name" value="FAM217"/>
</dbReference>